<dbReference type="Proteomes" id="UP000095286">
    <property type="component" value="Unplaced"/>
</dbReference>
<sequence>MTIVVSIPIDNDRNELDDESRFEDPEDFVDDIDVDELANQMLAQSYPDLESYEERSLVIFGLPVTSSAKLEKLNEHVKKIISTSHSNFEIHVPVLGDGSTKGYMFVEFPTSEIAERALTVLDGFKFSKYEFKVFKVSGRKSLAEPLVEWKEPTPRDYINPGNVFSHLVHPKCLDQFGLQFSNSKESTQTGIFWYQKEQEPMVVSENDSLRPNWSENPFCWSTKGTYFTTLHKQGCQIWGGVKFERVQRFAHSQPHFVDFSPDEKFFVAFSMPHQNRFDQPCLTIFNTINGDVVKEFTGLQVGLSSENPIPEWPLFQWSFDDKYVAYVKKKTETIQVFDTEDFSKADSVPLSSINKIQWSPNTHTIAYYCEEVVKTTNPADIGIIAYPSKERLRSTKMFSCCRAEFYWHPNGRKFAFVSERYGRRTEKNGEVKLFNFKTHVDVFDLFKKETPVQNVMIDDQFIHFAWDPSSDKFALLCGSSIKVVHYIYNVDANKHAPVVLLKDEKNACVSKIAKFAPKGSWLAFAGVKAAGGSIVFYDCSTMEPIKMKTVEHAEMTDCQWDPSGRYFVSSCNKPRAENGYVIYNFQGKVLFKGQHDLLVKFEWRPRLKIPGEEERILEVKKNFKKYTEAFEEEDRIEKDAVYREIVGRRRGILEEFNKIREAYKKNYVRELEERIRLRNGKDTDNWLNNTEYVDQKVTVVVKSSEKIETATSATA</sequence>
<proteinExistence type="predicted"/>
<name>A0AC35UG36_9BILA</name>
<organism evidence="1 2">
    <name type="scientific">Rhabditophanes sp. KR3021</name>
    <dbReference type="NCBI Taxonomy" id="114890"/>
    <lineage>
        <taxon>Eukaryota</taxon>
        <taxon>Metazoa</taxon>
        <taxon>Ecdysozoa</taxon>
        <taxon>Nematoda</taxon>
        <taxon>Chromadorea</taxon>
        <taxon>Rhabditida</taxon>
        <taxon>Tylenchina</taxon>
        <taxon>Panagrolaimomorpha</taxon>
        <taxon>Strongyloidoidea</taxon>
        <taxon>Alloionematidae</taxon>
        <taxon>Rhabditophanes</taxon>
    </lineage>
</organism>
<evidence type="ECO:0000313" key="2">
    <source>
        <dbReference type="WBParaSite" id="RSKR_0001090700.1"/>
    </source>
</evidence>
<evidence type="ECO:0000313" key="1">
    <source>
        <dbReference type="Proteomes" id="UP000095286"/>
    </source>
</evidence>
<accession>A0AC35UG36</accession>
<reference evidence="2" key="1">
    <citation type="submission" date="2016-11" db="UniProtKB">
        <authorList>
            <consortium name="WormBaseParasite"/>
        </authorList>
    </citation>
    <scope>IDENTIFICATION</scope>
    <source>
        <strain evidence="2">KR3021</strain>
    </source>
</reference>
<dbReference type="WBParaSite" id="RSKR_0001090700.1">
    <property type="protein sequence ID" value="RSKR_0001090700.1"/>
    <property type="gene ID" value="RSKR_0001090700"/>
</dbReference>
<protein>
    <submittedName>
        <fullName evidence="2">RRM domain-containing protein</fullName>
    </submittedName>
</protein>